<evidence type="ECO:0000313" key="3">
    <source>
        <dbReference type="Proteomes" id="UP001278500"/>
    </source>
</evidence>
<dbReference type="Proteomes" id="UP001278500">
    <property type="component" value="Unassembled WGS sequence"/>
</dbReference>
<evidence type="ECO:0000313" key="2">
    <source>
        <dbReference type="EMBL" id="KAK3334625.1"/>
    </source>
</evidence>
<keyword evidence="3" id="KW-1185">Reference proteome</keyword>
<reference evidence="2" key="2">
    <citation type="submission" date="2023-06" db="EMBL/GenBank/DDBJ databases">
        <authorList>
            <consortium name="Lawrence Berkeley National Laboratory"/>
            <person name="Haridas S."/>
            <person name="Hensen N."/>
            <person name="Bonometti L."/>
            <person name="Westerberg I."/>
            <person name="Brannstrom I.O."/>
            <person name="Guillou S."/>
            <person name="Cros-Aarteil S."/>
            <person name="Calhoun S."/>
            <person name="Kuo A."/>
            <person name="Mondo S."/>
            <person name="Pangilinan J."/>
            <person name="Riley R."/>
            <person name="Labutti K."/>
            <person name="Andreopoulos B."/>
            <person name="Lipzen A."/>
            <person name="Chen C."/>
            <person name="Yanf M."/>
            <person name="Daum C."/>
            <person name="Ng V."/>
            <person name="Clum A."/>
            <person name="Steindorff A."/>
            <person name="Ohm R."/>
            <person name="Martin F."/>
            <person name="Silar P."/>
            <person name="Natvig D."/>
            <person name="Lalanne C."/>
            <person name="Gautier V."/>
            <person name="Ament-Velasquez S.L."/>
            <person name="Kruys A."/>
            <person name="Hutchinson M.I."/>
            <person name="Powell A.J."/>
            <person name="Barry K."/>
            <person name="Miller A.N."/>
            <person name="Grigoriev I.V."/>
            <person name="Debuchy R."/>
            <person name="Gladieux P."/>
            <person name="Thoren M.H."/>
            <person name="Johannesson H."/>
        </authorList>
    </citation>
    <scope>NUCLEOTIDE SEQUENCE</scope>
    <source>
        <strain evidence="2">CBS 560.94</strain>
    </source>
</reference>
<feature type="region of interest" description="Disordered" evidence="1">
    <location>
        <begin position="1"/>
        <end position="30"/>
    </location>
</feature>
<gene>
    <name evidence="2" type="ORF">B0H65DRAFT_446899</name>
</gene>
<comment type="caution">
    <text evidence="2">The sequence shown here is derived from an EMBL/GenBank/DDBJ whole genome shotgun (WGS) entry which is preliminary data.</text>
</comment>
<organism evidence="2 3">
    <name type="scientific">Neurospora tetraspora</name>
    <dbReference type="NCBI Taxonomy" id="94610"/>
    <lineage>
        <taxon>Eukaryota</taxon>
        <taxon>Fungi</taxon>
        <taxon>Dikarya</taxon>
        <taxon>Ascomycota</taxon>
        <taxon>Pezizomycotina</taxon>
        <taxon>Sordariomycetes</taxon>
        <taxon>Sordariomycetidae</taxon>
        <taxon>Sordariales</taxon>
        <taxon>Sordariaceae</taxon>
        <taxon>Neurospora</taxon>
    </lineage>
</organism>
<dbReference type="AlphaFoldDB" id="A0AAE0MJM6"/>
<feature type="region of interest" description="Disordered" evidence="1">
    <location>
        <begin position="54"/>
        <end position="87"/>
    </location>
</feature>
<accession>A0AAE0MJM6</accession>
<dbReference type="EMBL" id="JAUEPP010000010">
    <property type="protein sequence ID" value="KAK3334625.1"/>
    <property type="molecule type" value="Genomic_DNA"/>
</dbReference>
<sequence length="154" mass="16476">MSVTPEDLLPSKGPLSPSRGLLSNHQFGQSDWEESVGVELEESFFRNDLGFADKPVLPERPLSPGVDLEEDFPDQSNYLTGPNGYYGQFPSASTEAQQIQPPQTAAVVEPPQEAVVVEPPQAAAVVEAPQTATNSTAPQGPSIKRSQESNRMGG</sequence>
<proteinExistence type="predicted"/>
<protein>
    <submittedName>
        <fullName evidence="2">Uncharacterized protein</fullName>
    </submittedName>
</protein>
<evidence type="ECO:0000256" key="1">
    <source>
        <dbReference type="SAM" id="MobiDB-lite"/>
    </source>
</evidence>
<dbReference type="GeneID" id="87862982"/>
<dbReference type="RefSeq" id="XP_062676791.1">
    <property type="nucleotide sequence ID" value="XM_062825828.1"/>
</dbReference>
<name>A0AAE0MJM6_9PEZI</name>
<reference evidence="2" key="1">
    <citation type="journal article" date="2023" name="Mol. Phylogenet. Evol.">
        <title>Genome-scale phylogeny and comparative genomics of the fungal order Sordariales.</title>
        <authorList>
            <person name="Hensen N."/>
            <person name="Bonometti L."/>
            <person name="Westerberg I."/>
            <person name="Brannstrom I.O."/>
            <person name="Guillou S."/>
            <person name="Cros-Aarteil S."/>
            <person name="Calhoun S."/>
            <person name="Haridas S."/>
            <person name="Kuo A."/>
            <person name="Mondo S."/>
            <person name="Pangilinan J."/>
            <person name="Riley R."/>
            <person name="LaButti K."/>
            <person name="Andreopoulos B."/>
            <person name="Lipzen A."/>
            <person name="Chen C."/>
            <person name="Yan M."/>
            <person name="Daum C."/>
            <person name="Ng V."/>
            <person name="Clum A."/>
            <person name="Steindorff A."/>
            <person name="Ohm R.A."/>
            <person name="Martin F."/>
            <person name="Silar P."/>
            <person name="Natvig D.O."/>
            <person name="Lalanne C."/>
            <person name="Gautier V."/>
            <person name="Ament-Velasquez S.L."/>
            <person name="Kruys A."/>
            <person name="Hutchinson M.I."/>
            <person name="Powell A.J."/>
            <person name="Barry K."/>
            <person name="Miller A.N."/>
            <person name="Grigoriev I.V."/>
            <person name="Debuchy R."/>
            <person name="Gladieux P."/>
            <person name="Hiltunen Thoren M."/>
            <person name="Johannesson H."/>
        </authorList>
    </citation>
    <scope>NUCLEOTIDE SEQUENCE</scope>
    <source>
        <strain evidence="2">CBS 560.94</strain>
    </source>
</reference>
<feature type="region of interest" description="Disordered" evidence="1">
    <location>
        <begin position="125"/>
        <end position="154"/>
    </location>
</feature>